<accession>A0A0K0DV89</accession>
<dbReference type="Pfam" id="PF01400">
    <property type="entry name" value="Astacin"/>
    <property type="match status" value="1"/>
</dbReference>
<reference evidence="7" key="1">
    <citation type="submission" date="2015-08" db="UniProtKB">
        <authorList>
            <consortium name="WormBaseParasite"/>
        </authorList>
    </citation>
    <scope>IDENTIFICATION</scope>
</reference>
<feature type="binding site" evidence="3">
    <location>
        <position position="102"/>
    </location>
    <ligand>
        <name>Zn(2+)</name>
        <dbReference type="ChEBI" id="CHEBI:29105"/>
        <note>catalytic</note>
    </ligand>
</feature>
<dbReference type="PRINTS" id="PR00480">
    <property type="entry name" value="ASTACIN"/>
</dbReference>
<dbReference type="GO" id="GO:0006508">
    <property type="term" value="P:proteolysis"/>
    <property type="evidence" value="ECO:0007669"/>
    <property type="project" value="UniProtKB-KW"/>
</dbReference>
<feature type="domain" description="Peptidase M12A" evidence="5">
    <location>
        <begin position="1"/>
        <end position="195"/>
    </location>
</feature>
<dbReference type="InterPro" id="IPR024079">
    <property type="entry name" value="MetalloPept_cat_dom_sf"/>
</dbReference>
<feature type="binding site" evidence="3">
    <location>
        <position position="96"/>
    </location>
    <ligand>
        <name>Zn(2+)</name>
        <dbReference type="ChEBI" id="CHEBI:29105"/>
        <note>catalytic</note>
    </ligand>
</feature>
<dbReference type="InterPro" id="IPR001506">
    <property type="entry name" value="Peptidase_M12A"/>
</dbReference>
<keyword evidence="6" id="KW-1185">Reference proteome</keyword>
<dbReference type="InterPro" id="IPR035914">
    <property type="entry name" value="Sperma_CUB_dom_sf"/>
</dbReference>
<dbReference type="InterPro" id="IPR006026">
    <property type="entry name" value="Peptidase_Metallo"/>
</dbReference>
<feature type="binding site" evidence="3">
    <location>
        <position position="92"/>
    </location>
    <ligand>
        <name>Zn(2+)</name>
        <dbReference type="ChEBI" id="CHEBI:29105"/>
        <note>catalytic</note>
    </ligand>
</feature>
<sequence>MISGDSKSKWSFPIPYFVDVGVSPLLIDSALFIIQNKTCIKFKKYKVMLPHLAGLRYYYGNDCSSPVGQQGKGIWQPISIGPNCDFIGKVIHETMHSLGFFHTQARHDRDLYLYFKKENIEKNFYKNFLKVHPVHSNTFGVSFDFGSVMLYGMKMYSKNGKETMLSRDPLYKYTYGLSEKLSFCDVKMLNYYYCSDKCRIKIYCKNGGYQDPNNCRVCKCVKGFIGRFCNKLSFPTNECGPSRLYATNKIKEFMTKGKKNCIYHILTSKQKRIVIKVLSSNFYPNSGDICYSLNSLEVKYWNDKAATGARFCLYKTNFFIYSNNHHAMILFRSNSERNHCHILYKSVPKYFDHIKLEKEFLNYKRN</sequence>
<dbReference type="EC" id="3.4.24.-" evidence="4"/>
<evidence type="ECO:0000256" key="4">
    <source>
        <dbReference type="RuleBase" id="RU361183"/>
    </source>
</evidence>
<dbReference type="Gene3D" id="2.60.120.290">
    <property type="entry name" value="Spermadhesin, CUB domain"/>
    <property type="match status" value="1"/>
</dbReference>
<feature type="active site" evidence="3">
    <location>
        <position position="93"/>
    </location>
</feature>
<dbReference type="SMART" id="SM00235">
    <property type="entry name" value="ZnMc"/>
    <property type="match status" value="1"/>
</dbReference>
<evidence type="ECO:0000259" key="5">
    <source>
        <dbReference type="PROSITE" id="PS51864"/>
    </source>
</evidence>
<evidence type="ECO:0000313" key="6">
    <source>
        <dbReference type="Proteomes" id="UP000035681"/>
    </source>
</evidence>
<dbReference type="WBParaSite" id="SSTP_0000115410.1">
    <property type="protein sequence ID" value="SSTP_0000115410.1"/>
    <property type="gene ID" value="SSTP_0000115410"/>
</dbReference>
<evidence type="ECO:0000256" key="3">
    <source>
        <dbReference type="PROSITE-ProRule" id="PRU01211"/>
    </source>
</evidence>
<dbReference type="AlphaFoldDB" id="A0A0K0DV89"/>
<keyword evidence="3 4" id="KW-0645">Protease</keyword>
<dbReference type="WBParaSite" id="TCONS_00005992.p1">
    <property type="protein sequence ID" value="TCONS_00005992.p1"/>
    <property type="gene ID" value="XLOC_004186"/>
</dbReference>
<keyword evidence="1" id="KW-0245">EGF-like domain</keyword>
<keyword evidence="3 4" id="KW-0378">Hydrolase</keyword>
<keyword evidence="3 4" id="KW-0862">Zinc</keyword>
<protein>
    <recommendedName>
        <fullName evidence="4">Metalloendopeptidase</fullName>
        <ecNumber evidence="4">3.4.24.-</ecNumber>
    </recommendedName>
</protein>
<dbReference type="Proteomes" id="UP000035681">
    <property type="component" value="Unplaced"/>
</dbReference>
<keyword evidence="3 4" id="KW-0479">Metal-binding</keyword>
<dbReference type="Gene3D" id="3.40.390.10">
    <property type="entry name" value="Collagenase (Catalytic Domain)"/>
    <property type="match status" value="1"/>
</dbReference>
<dbReference type="SUPFAM" id="SSF55486">
    <property type="entry name" value="Metalloproteases ('zincins'), catalytic domain"/>
    <property type="match status" value="1"/>
</dbReference>
<evidence type="ECO:0000313" key="7">
    <source>
        <dbReference type="WBParaSite" id="SSTP_0000115410.1"/>
    </source>
</evidence>
<comment type="caution">
    <text evidence="3">Lacks conserved residue(s) required for the propagation of feature annotation.</text>
</comment>
<dbReference type="GO" id="GO:0004222">
    <property type="term" value="F:metalloendopeptidase activity"/>
    <property type="evidence" value="ECO:0007669"/>
    <property type="project" value="UniProtKB-UniRule"/>
</dbReference>
<feature type="disulfide bond" evidence="3">
    <location>
        <begin position="39"/>
        <end position="194"/>
    </location>
</feature>
<comment type="cofactor">
    <cofactor evidence="3 4">
        <name>Zn(2+)</name>
        <dbReference type="ChEBI" id="CHEBI:29105"/>
    </cofactor>
    <text evidence="3 4">Binds 1 zinc ion per subunit.</text>
</comment>
<organism evidence="7">
    <name type="scientific">Strongyloides stercoralis</name>
    <name type="common">Threadworm</name>
    <dbReference type="NCBI Taxonomy" id="6248"/>
    <lineage>
        <taxon>Eukaryota</taxon>
        <taxon>Metazoa</taxon>
        <taxon>Ecdysozoa</taxon>
        <taxon>Nematoda</taxon>
        <taxon>Chromadorea</taxon>
        <taxon>Rhabditida</taxon>
        <taxon>Tylenchina</taxon>
        <taxon>Panagrolaimomorpha</taxon>
        <taxon>Strongyloidoidea</taxon>
        <taxon>Strongyloididae</taxon>
        <taxon>Strongyloides</taxon>
    </lineage>
</organism>
<dbReference type="SUPFAM" id="SSF49854">
    <property type="entry name" value="Spermadhesin, CUB domain"/>
    <property type="match status" value="1"/>
</dbReference>
<keyword evidence="3 4" id="KW-0482">Metalloprotease</keyword>
<dbReference type="PANTHER" id="PTHR10127:SF831">
    <property type="entry name" value="ZINC METALLOPROTEINASE NAS-37"/>
    <property type="match status" value="1"/>
</dbReference>
<evidence type="ECO:0000256" key="1">
    <source>
        <dbReference type="ARBA" id="ARBA00022536"/>
    </source>
</evidence>
<evidence type="ECO:0000256" key="2">
    <source>
        <dbReference type="ARBA" id="ARBA00023157"/>
    </source>
</evidence>
<dbReference type="PANTHER" id="PTHR10127">
    <property type="entry name" value="DISCOIDIN, CUB, EGF, LAMININ , AND ZINC METALLOPROTEASE DOMAIN CONTAINING"/>
    <property type="match status" value="1"/>
</dbReference>
<dbReference type="GO" id="GO:0008270">
    <property type="term" value="F:zinc ion binding"/>
    <property type="evidence" value="ECO:0007669"/>
    <property type="project" value="UniProtKB-UniRule"/>
</dbReference>
<keyword evidence="2 3" id="KW-1015">Disulfide bond</keyword>
<dbReference type="PROSITE" id="PS51864">
    <property type="entry name" value="ASTACIN"/>
    <property type="match status" value="1"/>
</dbReference>
<name>A0A0K0DV89_STRER</name>
<proteinExistence type="predicted"/>